<name>A0A383BRF7_9ZZZZ</name>
<sequence>MLTTILGVGFLSVLLTFLFAGHSSGPLERLKHSTDGWITRFLRFTSRFGRELTGDGLQDQRWLQRTRLRDLRRQAPTPITNPRHRIVVLGGGSGGLVAATQLARTLGKGHEVTLVDRRSDHVFMPGFL</sequence>
<dbReference type="SUPFAM" id="SSF51905">
    <property type="entry name" value="FAD/NAD(P)-binding domain"/>
    <property type="match status" value="1"/>
</dbReference>
<reference evidence="1" key="1">
    <citation type="submission" date="2018-05" db="EMBL/GenBank/DDBJ databases">
        <authorList>
            <person name="Lanie J.A."/>
            <person name="Ng W.-L."/>
            <person name="Kazmierczak K.M."/>
            <person name="Andrzejewski T.M."/>
            <person name="Davidsen T.M."/>
            <person name="Wayne K.J."/>
            <person name="Tettelin H."/>
            <person name="Glass J.I."/>
            <person name="Rusch D."/>
            <person name="Podicherti R."/>
            <person name="Tsui H.-C.T."/>
            <person name="Winkler M.E."/>
        </authorList>
    </citation>
    <scope>NUCLEOTIDE SEQUENCE</scope>
</reference>
<dbReference type="AlphaFoldDB" id="A0A383BRF7"/>
<dbReference type="InterPro" id="IPR036188">
    <property type="entry name" value="FAD/NAD-bd_sf"/>
</dbReference>
<protein>
    <submittedName>
        <fullName evidence="1">Uncharacterized protein</fullName>
    </submittedName>
</protein>
<feature type="non-terminal residue" evidence="1">
    <location>
        <position position="128"/>
    </location>
</feature>
<accession>A0A383BRF7</accession>
<dbReference type="Pfam" id="PF13450">
    <property type="entry name" value="NAD_binding_8"/>
    <property type="match status" value="1"/>
</dbReference>
<dbReference type="EMBL" id="UINC01202245">
    <property type="protein sequence ID" value="SVE21948.1"/>
    <property type="molecule type" value="Genomic_DNA"/>
</dbReference>
<organism evidence="1">
    <name type="scientific">marine metagenome</name>
    <dbReference type="NCBI Taxonomy" id="408172"/>
    <lineage>
        <taxon>unclassified sequences</taxon>
        <taxon>metagenomes</taxon>
        <taxon>ecological metagenomes</taxon>
    </lineage>
</organism>
<proteinExistence type="predicted"/>
<gene>
    <name evidence="1" type="ORF">METZ01_LOCUS474802</name>
</gene>
<dbReference type="Gene3D" id="3.50.50.100">
    <property type="match status" value="1"/>
</dbReference>
<evidence type="ECO:0000313" key="1">
    <source>
        <dbReference type="EMBL" id="SVE21948.1"/>
    </source>
</evidence>